<reference evidence="10" key="1">
    <citation type="submission" date="2019-09" db="EMBL/GenBank/DDBJ databases">
        <authorList>
            <person name="Needham M D."/>
        </authorList>
    </citation>
    <scope>NUCLEOTIDE SEQUENCE</scope>
</reference>
<dbReference type="InterPro" id="IPR005135">
    <property type="entry name" value="Endo/exonuclease/phosphatase"/>
</dbReference>
<evidence type="ECO:0000256" key="4">
    <source>
        <dbReference type="ARBA" id="ARBA00022723"/>
    </source>
</evidence>
<comment type="cofactor">
    <cofactor evidence="2">
        <name>Mg(2+)</name>
        <dbReference type="ChEBI" id="CHEBI:18420"/>
    </cofactor>
</comment>
<dbReference type="PANTHER" id="PTHR15822">
    <property type="entry name" value="TRAF AND TNF RECEPTOR-ASSOCIATED PROTEIN"/>
    <property type="match status" value="1"/>
</dbReference>
<keyword evidence="5" id="KW-0227">DNA damage</keyword>
<evidence type="ECO:0000256" key="1">
    <source>
        <dbReference type="ARBA" id="ARBA00001936"/>
    </source>
</evidence>
<comment type="cofactor">
    <cofactor evidence="1">
        <name>Mn(2+)</name>
        <dbReference type="ChEBI" id="CHEBI:29035"/>
    </cofactor>
</comment>
<feature type="domain" description="Endonuclease/exonuclease/phosphatase" evidence="9">
    <location>
        <begin position="9"/>
        <end position="233"/>
    </location>
</feature>
<sequence>MPYEKLSIMTYNTWFEDIFSEERLTNLISLIYYNNCDVLCFQELTPYIFNKLIHRISLKYPYIISSPELEKCENYGVAIFSKHKISEHYSQKLVDTQMHRYLLFCKINIGNDEIMISTAHLENEENNKYTTKLKQFNQILGSLAQFENCIFLGDTNITHDEEEIFSFNEDLWKDCWVQDGCQENKQFTIDYKTNIFIQKNQDRFDRIYYKSKDFLLDKFLLVGKNHNPTPSNHYGLIAKLNIKNTNNISSTLTSST</sequence>
<keyword evidence="3" id="KW-0540">Nuclease</keyword>
<accession>A0A5E8CIE9</accession>
<dbReference type="CDD" id="cd09080">
    <property type="entry name" value="TDP2"/>
    <property type="match status" value="1"/>
</dbReference>
<name>A0A5E8CIE9_9ZZZZ</name>
<keyword evidence="6" id="KW-0378">Hydrolase</keyword>
<keyword evidence="8" id="KW-0234">DNA repair</keyword>
<evidence type="ECO:0000313" key="10">
    <source>
        <dbReference type="EMBL" id="VVU95148.1"/>
    </source>
</evidence>
<dbReference type="PANTHER" id="PTHR15822:SF4">
    <property type="entry name" value="TYROSYL-DNA PHOSPHODIESTERASE 2"/>
    <property type="match status" value="1"/>
</dbReference>
<dbReference type="Pfam" id="PF03372">
    <property type="entry name" value="Exo_endo_phos"/>
    <property type="match status" value="1"/>
</dbReference>
<keyword evidence="7" id="KW-0460">Magnesium</keyword>
<dbReference type="GO" id="GO:0003697">
    <property type="term" value="F:single-stranded DNA binding"/>
    <property type="evidence" value="ECO:0007669"/>
    <property type="project" value="TreeGrafter"/>
</dbReference>
<proteinExistence type="predicted"/>
<evidence type="ECO:0000256" key="2">
    <source>
        <dbReference type="ARBA" id="ARBA00001946"/>
    </source>
</evidence>
<evidence type="ECO:0000259" key="9">
    <source>
        <dbReference type="Pfam" id="PF03372"/>
    </source>
</evidence>
<dbReference type="AlphaFoldDB" id="A0A5E8CIE9"/>
<dbReference type="InterPro" id="IPR051547">
    <property type="entry name" value="TDP2-like"/>
</dbReference>
<evidence type="ECO:0000256" key="3">
    <source>
        <dbReference type="ARBA" id="ARBA00022722"/>
    </source>
</evidence>
<evidence type="ECO:0000256" key="5">
    <source>
        <dbReference type="ARBA" id="ARBA00022763"/>
    </source>
</evidence>
<dbReference type="GO" id="GO:0016605">
    <property type="term" value="C:PML body"/>
    <property type="evidence" value="ECO:0007669"/>
    <property type="project" value="TreeGrafter"/>
</dbReference>
<dbReference type="InterPro" id="IPR036691">
    <property type="entry name" value="Endo/exonu/phosph_ase_sf"/>
</dbReference>
<dbReference type="Gene3D" id="3.60.10.10">
    <property type="entry name" value="Endonuclease/exonuclease/phosphatase"/>
    <property type="match status" value="1"/>
</dbReference>
<keyword evidence="4" id="KW-0479">Metal-binding</keyword>
<dbReference type="GO" id="GO:0046872">
    <property type="term" value="F:metal ion binding"/>
    <property type="evidence" value="ECO:0007669"/>
    <property type="project" value="UniProtKB-KW"/>
</dbReference>
<evidence type="ECO:0000256" key="7">
    <source>
        <dbReference type="ARBA" id="ARBA00022842"/>
    </source>
</evidence>
<evidence type="ECO:0000256" key="8">
    <source>
        <dbReference type="ARBA" id="ARBA00023204"/>
    </source>
</evidence>
<dbReference type="GO" id="GO:0070260">
    <property type="term" value="F:5'-tyrosyl-DNA phosphodiesterase activity"/>
    <property type="evidence" value="ECO:0007669"/>
    <property type="project" value="TreeGrafter"/>
</dbReference>
<dbReference type="SUPFAM" id="SSF56219">
    <property type="entry name" value="DNase I-like"/>
    <property type="match status" value="1"/>
</dbReference>
<dbReference type="EMBL" id="CABVLZ010000003">
    <property type="protein sequence ID" value="VVU95148.1"/>
    <property type="molecule type" value="Genomic_DNA"/>
</dbReference>
<dbReference type="GO" id="GO:0005737">
    <property type="term" value="C:cytoplasm"/>
    <property type="evidence" value="ECO:0007669"/>
    <property type="project" value="TreeGrafter"/>
</dbReference>
<dbReference type="GO" id="GO:0006302">
    <property type="term" value="P:double-strand break repair"/>
    <property type="evidence" value="ECO:0007669"/>
    <property type="project" value="TreeGrafter"/>
</dbReference>
<evidence type="ECO:0000256" key="6">
    <source>
        <dbReference type="ARBA" id="ARBA00022801"/>
    </source>
</evidence>
<gene>
    <name evidence="10" type="ORF">CPAV1605_873</name>
</gene>
<dbReference type="GO" id="GO:0004518">
    <property type="term" value="F:nuclease activity"/>
    <property type="evidence" value="ECO:0007669"/>
    <property type="project" value="UniProtKB-KW"/>
</dbReference>
<protein>
    <recommendedName>
        <fullName evidence="9">Endonuclease/exonuclease/phosphatase domain-containing protein</fullName>
    </recommendedName>
</protein>
<organism evidence="10">
    <name type="scientific">seawater metagenome</name>
    <dbReference type="NCBI Taxonomy" id="1561972"/>
    <lineage>
        <taxon>unclassified sequences</taxon>
        <taxon>metagenomes</taxon>
        <taxon>ecological metagenomes</taxon>
    </lineage>
</organism>